<sequence>MFLRIFPGTKFRLVLWGTQILNLLIAVVFTLVGIFQCEPVHLAWTAWSEEEEGHCIDMPRAGVCHGAINIGLDVWMLALPITQVLRLDLQWRSKFAVLSMFSMGLL</sequence>
<dbReference type="InterPro" id="IPR052337">
    <property type="entry name" value="SAT4-like"/>
</dbReference>
<evidence type="ECO:0000256" key="3">
    <source>
        <dbReference type="ARBA" id="ARBA00022989"/>
    </source>
</evidence>
<gene>
    <name evidence="8" type="ORF">CCHL11_03555</name>
</gene>
<evidence type="ECO:0000313" key="8">
    <source>
        <dbReference type="EMBL" id="OLN87308.1"/>
    </source>
</evidence>
<dbReference type="EMBL" id="MPGH01000101">
    <property type="protein sequence ID" value="OLN87308.1"/>
    <property type="molecule type" value="Genomic_DNA"/>
</dbReference>
<dbReference type="OrthoDB" id="2496787at2759"/>
<dbReference type="STRING" id="708187.A0A1Q8RSL1"/>
<keyword evidence="3 6" id="KW-1133">Transmembrane helix</keyword>
<dbReference type="PANTHER" id="PTHR33048">
    <property type="entry name" value="PTH11-LIKE INTEGRAL MEMBRANE PROTEIN (AFU_ORTHOLOGUE AFUA_5G11245)"/>
    <property type="match status" value="1"/>
</dbReference>
<evidence type="ECO:0000313" key="9">
    <source>
        <dbReference type="Proteomes" id="UP000186583"/>
    </source>
</evidence>
<evidence type="ECO:0000256" key="1">
    <source>
        <dbReference type="ARBA" id="ARBA00004141"/>
    </source>
</evidence>
<dbReference type="Pfam" id="PF20684">
    <property type="entry name" value="Fung_rhodopsin"/>
    <property type="match status" value="1"/>
</dbReference>
<comment type="similarity">
    <text evidence="5">Belongs to the SAT4 family.</text>
</comment>
<evidence type="ECO:0000256" key="6">
    <source>
        <dbReference type="SAM" id="Phobius"/>
    </source>
</evidence>
<keyword evidence="4 6" id="KW-0472">Membrane</keyword>
<dbReference type="GO" id="GO:0016020">
    <property type="term" value="C:membrane"/>
    <property type="evidence" value="ECO:0007669"/>
    <property type="project" value="UniProtKB-SubCell"/>
</dbReference>
<evidence type="ECO:0000256" key="2">
    <source>
        <dbReference type="ARBA" id="ARBA00022692"/>
    </source>
</evidence>
<dbReference type="InterPro" id="IPR049326">
    <property type="entry name" value="Rhodopsin_dom_fungi"/>
</dbReference>
<protein>
    <recommendedName>
        <fullName evidence="7">Rhodopsin domain-containing protein</fullName>
    </recommendedName>
</protein>
<comment type="caution">
    <text evidence="8">The sequence shown here is derived from an EMBL/GenBank/DDBJ whole genome shotgun (WGS) entry which is preliminary data.</text>
</comment>
<comment type="subcellular location">
    <subcellularLocation>
        <location evidence="1">Membrane</location>
        <topology evidence="1">Multi-pass membrane protein</topology>
    </subcellularLocation>
</comment>
<keyword evidence="2 6" id="KW-0812">Transmembrane</keyword>
<feature type="domain" description="Rhodopsin" evidence="7">
    <location>
        <begin position="1"/>
        <end position="105"/>
    </location>
</feature>
<feature type="transmembrane region" description="Helical" evidence="6">
    <location>
        <begin position="12"/>
        <end position="35"/>
    </location>
</feature>
<evidence type="ECO:0000256" key="4">
    <source>
        <dbReference type="ARBA" id="ARBA00023136"/>
    </source>
</evidence>
<dbReference type="Proteomes" id="UP000186583">
    <property type="component" value="Unassembled WGS sequence"/>
</dbReference>
<accession>A0A1Q8RSL1</accession>
<proteinExistence type="inferred from homology"/>
<name>A0A1Q8RSL1_9PEZI</name>
<reference evidence="8 9" key="1">
    <citation type="submission" date="2016-11" db="EMBL/GenBank/DDBJ databases">
        <title>Draft Genome Assembly of Colletotrichum chlorophyti a pathogen of herbaceous plants.</title>
        <authorList>
            <person name="Gan P."/>
            <person name="Narusaka M."/>
            <person name="Tsushima A."/>
            <person name="Narusaka Y."/>
            <person name="Takano Y."/>
            <person name="Shirasu K."/>
        </authorList>
    </citation>
    <scope>NUCLEOTIDE SEQUENCE [LARGE SCALE GENOMIC DNA]</scope>
    <source>
        <strain evidence="8 9">NTL11</strain>
    </source>
</reference>
<organism evidence="8 9">
    <name type="scientific">Colletotrichum chlorophyti</name>
    <dbReference type="NCBI Taxonomy" id="708187"/>
    <lineage>
        <taxon>Eukaryota</taxon>
        <taxon>Fungi</taxon>
        <taxon>Dikarya</taxon>
        <taxon>Ascomycota</taxon>
        <taxon>Pezizomycotina</taxon>
        <taxon>Sordariomycetes</taxon>
        <taxon>Hypocreomycetidae</taxon>
        <taxon>Glomerellales</taxon>
        <taxon>Glomerellaceae</taxon>
        <taxon>Colletotrichum</taxon>
    </lineage>
</organism>
<dbReference type="AlphaFoldDB" id="A0A1Q8RSL1"/>
<keyword evidence="9" id="KW-1185">Reference proteome</keyword>
<dbReference type="PANTHER" id="PTHR33048:SF143">
    <property type="entry name" value="EXTRACELLULAR MEMBRANE PROTEIN CFEM DOMAIN-CONTAINING PROTEIN-RELATED"/>
    <property type="match status" value="1"/>
</dbReference>
<evidence type="ECO:0000256" key="5">
    <source>
        <dbReference type="ARBA" id="ARBA00038359"/>
    </source>
</evidence>
<evidence type="ECO:0000259" key="7">
    <source>
        <dbReference type="Pfam" id="PF20684"/>
    </source>
</evidence>